<keyword evidence="4" id="KW-0804">Transcription</keyword>
<evidence type="ECO:0000256" key="2">
    <source>
        <dbReference type="ARBA" id="ARBA00023015"/>
    </source>
</evidence>
<evidence type="ECO:0000256" key="5">
    <source>
        <dbReference type="ARBA" id="ARBA00023242"/>
    </source>
</evidence>
<dbReference type="InterPro" id="IPR050568">
    <property type="entry name" value="Transcr_DNA_Rep_Reg"/>
</dbReference>
<dbReference type="Gene3D" id="1.10.20.10">
    <property type="entry name" value="Histone, subunit A"/>
    <property type="match status" value="1"/>
</dbReference>
<evidence type="ECO:0000256" key="4">
    <source>
        <dbReference type="ARBA" id="ARBA00023163"/>
    </source>
</evidence>
<comment type="similarity">
    <text evidence="6">Belongs to the NFYC/HAP5 subunit family.</text>
</comment>
<reference evidence="10 11" key="1">
    <citation type="journal article" date="2017" name="Environ. Microbiol.">
        <title>Decay of the glycolytic pathway and adaptation to intranuclear parasitism within Enterocytozoonidae microsporidia.</title>
        <authorList>
            <person name="Wiredu Boakye D."/>
            <person name="Jaroenlak P."/>
            <person name="Prachumwat A."/>
            <person name="Williams T.A."/>
            <person name="Bateman K.S."/>
            <person name="Itsathitphaisarn O."/>
            <person name="Sritunyalucksana K."/>
            <person name="Paszkiewicz K.H."/>
            <person name="Moore K.A."/>
            <person name="Stentiford G.D."/>
            <person name="Williams B.A."/>
        </authorList>
    </citation>
    <scope>NUCLEOTIDE SEQUENCE [LARGE SCALE GENOMIC DNA]</scope>
    <source>
        <strain evidence="9">Canceri</strain>
        <strain evidence="11">canceri</strain>
        <strain evidence="8 10">GB1</strain>
    </source>
</reference>
<dbReference type="AlphaFoldDB" id="A0A1X0QDH4"/>
<accession>A0A1X0QDH4</accession>
<dbReference type="Proteomes" id="UP000192356">
    <property type="component" value="Unassembled WGS sequence"/>
</dbReference>
<dbReference type="PANTHER" id="PTHR10252">
    <property type="entry name" value="HISTONE-LIKE TRANSCRIPTION FACTOR CCAAT-RELATED"/>
    <property type="match status" value="1"/>
</dbReference>
<dbReference type="EMBL" id="LVKB01000012">
    <property type="protein sequence ID" value="ORD97733.1"/>
    <property type="molecule type" value="Genomic_DNA"/>
</dbReference>
<dbReference type="GO" id="GO:0005634">
    <property type="term" value="C:nucleus"/>
    <property type="evidence" value="ECO:0007669"/>
    <property type="project" value="UniProtKB-SubCell"/>
</dbReference>
<dbReference type="GO" id="GO:0046982">
    <property type="term" value="F:protein heterodimerization activity"/>
    <property type="evidence" value="ECO:0007669"/>
    <property type="project" value="InterPro"/>
</dbReference>
<comment type="subcellular location">
    <subcellularLocation>
        <location evidence="1">Nucleus</location>
    </subcellularLocation>
</comment>
<dbReference type="PANTHER" id="PTHR10252:SF8">
    <property type="entry name" value="NUCLEAR TRANSCRIPTION FACTOR Y SUBUNIT GAMMA"/>
    <property type="match status" value="1"/>
</dbReference>
<evidence type="ECO:0000259" key="7">
    <source>
        <dbReference type="Pfam" id="PF00808"/>
    </source>
</evidence>
<dbReference type="GO" id="GO:0000981">
    <property type="term" value="F:DNA-binding transcription factor activity, RNA polymerase II-specific"/>
    <property type="evidence" value="ECO:0007669"/>
    <property type="project" value="TreeGrafter"/>
</dbReference>
<dbReference type="Proteomes" id="UP000192501">
    <property type="component" value="Unassembled WGS sequence"/>
</dbReference>
<protein>
    <submittedName>
        <fullName evidence="8">NFYC</fullName>
    </submittedName>
</protein>
<dbReference type="SUPFAM" id="SSF47113">
    <property type="entry name" value="Histone-fold"/>
    <property type="match status" value="1"/>
</dbReference>
<evidence type="ECO:0000256" key="6">
    <source>
        <dbReference type="ARBA" id="ARBA00038129"/>
    </source>
</evidence>
<evidence type="ECO:0000256" key="1">
    <source>
        <dbReference type="ARBA" id="ARBA00004123"/>
    </source>
</evidence>
<dbReference type="VEuPathDB" id="MicrosporidiaDB:A0H76_1768"/>
<organism evidence="8 10">
    <name type="scientific">Hepatospora eriocheir</name>
    <dbReference type="NCBI Taxonomy" id="1081669"/>
    <lineage>
        <taxon>Eukaryota</taxon>
        <taxon>Fungi</taxon>
        <taxon>Fungi incertae sedis</taxon>
        <taxon>Microsporidia</taxon>
        <taxon>Hepatosporidae</taxon>
        <taxon>Hepatospora</taxon>
    </lineage>
</organism>
<dbReference type="OrthoDB" id="1272441at2759"/>
<gene>
    <name evidence="8" type="primary">NFYC</name>
    <name evidence="9" type="ORF">A0H76_1768</name>
    <name evidence="8" type="ORF">HERIO_435</name>
</gene>
<keyword evidence="3" id="KW-0238">DNA-binding</keyword>
<keyword evidence="2" id="KW-0805">Transcription regulation</keyword>
<dbReference type="GO" id="GO:0000978">
    <property type="term" value="F:RNA polymerase II cis-regulatory region sequence-specific DNA binding"/>
    <property type="evidence" value="ECO:0007669"/>
    <property type="project" value="TreeGrafter"/>
</dbReference>
<keyword evidence="5" id="KW-0539">Nucleus</keyword>
<dbReference type="InterPro" id="IPR003958">
    <property type="entry name" value="CBFA_NFYB_domain"/>
</dbReference>
<comment type="caution">
    <text evidence="8">The sequence shown here is derived from an EMBL/GenBank/DDBJ whole genome shotgun (WGS) entry which is preliminary data.</text>
</comment>
<name>A0A1X0QDH4_9MICR</name>
<evidence type="ECO:0000313" key="11">
    <source>
        <dbReference type="Proteomes" id="UP000192501"/>
    </source>
</evidence>
<dbReference type="FunFam" id="1.10.20.10:FF:000062">
    <property type="entry name" value="Nuclear transcription factor Y subunit C"/>
    <property type="match status" value="1"/>
</dbReference>
<evidence type="ECO:0000313" key="10">
    <source>
        <dbReference type="Proteomes" id="UP000192356"/>
    </source>
</evidence>
<dbReference type="VEuPathDB" id="MicrosporidiaDB:HERIO_435"/>
<feature type="domain" description="Transcription factor CBF/NF-Y/archaeal histone" evidence="7">
    <location>
        <begin position="39"/>
        <end position="102"/>
    </location>
</feature>
<proteinExistence type="inferred from homology"/>
<dbReference type="Pfam" id="PF00808">
    <property type="entry name" value="CBFD_NFYB_HMF"/>
    <property type="match status" value="1"/>
</dbReference>
<evidence type="ECO:0000313" key="8">
    <source>
        <dbReference type="EMBL" id="ORD97733.1"/>
    </source>
</evidence>
<dbReference type="EMBL" id="LTAI01000395">
    <property type="protein sequence ID" value="ORD98895.1"/>
    <property type="molecule type" value="Genomic_DNA"/>
</dbReference>
<keyword evidence="10" id="KW-1185">Reference proteome</keyword>
<evidence type="ECO:0000256" key="3">
    <source>
        <dbReference type="ARBA" id="ARBA00023125"/>
    </source>
</evidence>
<evidence type="ECO:0000313" key="9">
    <source>
        <dbReference type="EMBL" id="ORD98895.1"/>
    </source>
</evidence>
<dbReference type="InterPro" id="IPR009072">
    <property type="entry name" value="Histone-fold"/>
</dbReference>
<sequence>MDHFIQNNINANINKISKNFWEFQRNKANNVTLHKNTNKLPLARIKRMMKIEESIKMVSQEVPYIFGIAAQVFIEEITIRAWIYTKESNRKIITADDVIKALKNTSKYDFLYFLLIEDNQKL</sequence>